<feature type="transmembrane region" description="Helical" evidence="1">
    <location>
        <begin position="92"/>
        <end position="110"/>
    </location>
</feature>
<gene>
    <name evidence="2" type="ORF">SAMN05421788_107317</name>
</gene>
<dbReference type="AlphaFoldDB" id="A0A173MGQ9"/>
<dbReference type="RefSeq" id="WP_076380963.1">
    <property type="nucleotide sequence ID" value="NZ_AP017422.1"/>
</dbReference>
<keyword evidence="1" id="KW-1133">Transmembrane helix</keyword>
<organism evidence="2 3">
    <name type="scientific">Filimonas lacunae</name>
    <dbReference type="NCBI Taxonomy" id="477680"/>
    <lineage>
        <taxon>Bacteria</taxon>
        <taxon>Pseudomonadati</taxon>
        <taxon>Bacteroidota</taxon>
        <taxon>Chitinophagia</taxon>
        <taxon>Chitinophagales</taxon>
        <taxon>Chitinophagaceae</taxon>
        <taxon>Filimonas</taxon>
    </lineage>
</organism>
<evidence type="ECO:0008006" key="4">
    <source>
        <dbReference type="Google" id="ProtNLM"/>
    </source>
</evidence>
<keyword evidence="3" id="KW-1185">Reference proteome</keyword>
<feature type="transmembrane region" description="Helical" evidence="1">
    <location>
        <begin position="66"/>
        <end position="86"/>
    </location>
</feature>
<dbReference type="EMBL" id="FTOR01000007">
    <property type="protein sequence ID" value="SIT27783.1"/>
    <property type="molecule type" value="Genomic_DNA"/>
</dbReference>
<evidence type="ECO:0000313" key="3">
    <source>
        <dbReference type="Proteomes" id="UP000186917"/>
    </source>
</evidence>
<sequence>MKIVSIVLLLVSALLSLKHGWDAFQPPSPQQAKMMADLGITKSLVPVVGALSIAIGLLLLFPQTFFVGNVLNAVVILLIMAFSLRAGNVKTALIEIPFLCLPLLMIWLKYPFKF</sequence>
<accession>A0A173MGQ9</accession>
<protein>
    <recommendedName>
        <fullName evidence="4">DoxX-like family protein</fullName>
    </recommendedName>
</protein>
<dbReference type="Proteomes" id="UP000186917">
    <property type="component" value="Unassembled WGS sequence"/>
</dbReference>
<evidence type="ECO:0000313" key="2">
    <source>
        <dbReference type="EMBL" id="SIT27783.1"/>
    </source>
</evidence>
<dbReference type="KEGG" id="fln:FLA_2676"/>
<name>A0A173MGQ9_9BACT</name>
<keyword evidence="1" id="KW-0812">Transmembrane</keyword>
<dbReference type="STRING" id="477680.SAMN05421788_107317"/>
<dbReference type="OrthoDB" id="826196at2"/>
<keyword evidence="1" id="KW-0472">Membrane</keyword>
<proteinExistence type="predicted"/>
<evidence type="ECO:0000256" key="1">
    <source>
        <dbReference type="SAM" id="Phobius"/>
    </source>
</evidence>
<reference evidence="3" key="1">
    <citation type="submission" date="2017-01" db="EMBL/GenBank/DDBJ databases">
        <authorList>
            <person name="Varghese N."/>
            <person name="Submissions S."/>
        </authorList>
    </citation>
    <scope>NUCLEOTIDE SEQUENCE [LARGE SCALE GENOMIC DNA]</scope>
    <source>
        <strain evidence="3">DSM 21054</strain>
    </source>
</reference>
<feature type="transmembrane region" description="Helical" evidence="1">
    <location>
        <begin position="44"/>
        <end position="61"/>
    </location>
</feature>